<evidence type="ECO:0000313" key="1">
    <source>
        <dbReference type="EMBL" id="CDX32039.1"/>
    </source>
</evidence>
<dbReference type="EMBL" id="CCNB01000007">
    <property type="protein sequence ID" value="CDX32039.1"/>
    <property type="molecule type" value="Genomic_DNA"/>
</dbReference>
<name>A0A090ESK6_MESPL</name>
<protein>
    <submittedName>
        <fullName evidence="1">Uncharacterized protein</fullName>
    </submittedName>
</protein>
<dbReference type="AlphaFoldDB" id="A0A090ESK6"/>
<accession>A0A090ESK6</accession>
<evidence type="ECO:0000313" key="2">
    <source>
        <dbReference type="Proteomes" id="UP000046373"/>
    </source>
</evidence>
<sequence>MAEKPLYLAPLSISFALGARVP</sequence>
<dbReference type="Proteomes" id="UP000046373">
    <property type="component" value="Unassembled WGS sequence"/>
</dbReference>
<organism evidence="1 2">
    <name type="scientific">Mesorhizobium plurifarium</name>
    <dbReference type="NCBI Taxonomy" id="69974"/>
    <lineage>
        <taxon>Bacteria</taxon>
        <taxon>Pseudomonadati</taxon>
        <taxon>Pseudomonadota</taxon>
        <taxon>Alphaproteobacteria</taxon>
        <taxon>Hyphomicrobiales</taxon>
        <taxon>Phyllobacteriaceae</taxon>
        <taxon>Mesorhizobium</taxon>
    </lineage>
</organism>
<gene>
    <name evidence="1" type="ORF">MPLDJ20_150012</name>
</gene>
<proteinExistence type="predicted"/>
<reference evidence="1 2" key="1">
    <citation type="submission" date="2014-08" db="EMBL/GenBank/DDBJ databases">
        <authorList>
            <person name="Moulin Lionel"/>
        </authorList>
    </citation>
    <scope>NUCLEOTIDE SEQUENCE [LARGE SCALE GENOMIC DNA]</scope>
</reference>